<dbReference type="EMBL" id="BARU01047522">
    <property type="protein sequence ID" value="GAH99976.1"/>
    <property type="molecule type" value="Genomic_DNA"/>
</dbReference>
<feature type="non-terminal residue" evidence="1">
    <location>
        <position position="1"/>
    </location>
</feature>
<dbReference type="AlphaFoldDB" id="X1JZ39"/>
<reference evidence="1" key="1">
    <citation type="journal article" date="2014" name="Front. Microbiol.">
        <title>High frequency of phylogenetically diverse reductive dehalogenase-homologous genes in deep subseafloor sedimentary metagenomes.</title>
        <authorList>
            <person name="Kawai M."/>
            <person name="Futagami T."/>
            <person name="Toyoda A."/>
            <person name="Takaki Y."/>
            <person name="Nishi S."/>
            <person name="Hori S."/>
            <person name="Arai W."/>
            <person name="Tsubouchi T."/>
            <person name="Morono Y."/>
            <person name="Uchiyama I."/>
            <person name="Ito T."/>
            <person name="Fujiyama A."/>
            <person name="Inagaki F."/>
            <person name="Takami H."/>
        </authorList>
    </citation>
    <scope>NUCLEOTIDE SEQUENCE</scope>
    <source>
        <strain evidence="1">Expedition CK06-06</strain>
    </source>
</reference>
<comment type="caution">
    <text evidence="1">The sequence shown here is derived from an EMBL/GenBank/DDBJ whole genome shotgun (WGS) entry which is preliminary data.</text>
</comment>
<name>X1JZ39_9ZZZZ</name>
<organism evidence="1">
    <name type="scientific">marine sediment metagenome</name>
    <dbReference type="NCBI Taxonomy" id="412755"/>
    <lineage>
        <taxon>unclassified sequences</taxon>
        <taxon>metagenomes</taxon>
        <taxon>ecological metagenomes</taxon>
    </lineage>
</organism>
<proteinExistence type="predicted"/>
<evidence type="ECO:0000313" key="1">
    <source>
        <dbReference type="EMBL" id="GAH99976.1"/>
    </source>
</evidence>
<protein>
    <submittedName>
        <fullName evidence="1">Uncharacterized protein</fullName>
    </submittedName>
</protein>
<gene>
    <name evidence="1" type="ORF">S03H2_71166</name>
</gene>
<accession>X1JZ39</accession>
<sequence length="43" mass="4308">GGAADWTEVATQAVGNLKLEVSRAQLTAGAEVSIHAGSLIIDS</sequence>